<comment type="caution">
    <text evidence="1">The sequence shown here is derived from an EMBL/GenBank/DDBJ whole genome shotgun (WGS) entry which is preliminary data.</text>
</comment>
<protein>
    <submittedName>
        <fullName evidence="1">Uncharacterized protein DUF1905</fullName>
    </submittedName>
</protein>
<reference evidence="1 2" key="1">
    <citation type="submission" date="2019-03" db="EMBL/GenBank/DDBJ databases">
        <title>Genomic Encyclopedia of Type Strains, Phase IV (KMG-IV): sequencing the most valuable type-strain genomes for metagenomic binning, comparative biology and taxonomic classification.</title>
        <authorList>
            <person name="Goeker M."/>
        </authorList>
    </citation>
    <scope>NUCLEOTIDE SEQUENCE [LARGE SCALE GENOMIC DNA]</scope>
    <source>
        <strain evidence="1 2">DSM 100556</strain>
    </source>
</reference>
<dbReference type="Proteomes" id="UP000295718">
    <property type="component" value="Unassembled WGS sequence"/>
</dbReference>
<evidence type="ECO:0000313" key="1">
    <source>
        <dbReference type="EMBL" id="TCL54636.1"/>
    </source>
</evidence>
<proteinExistence type="predicted"/>
<name>A0A4R1QLW4_9FIRM</name>
<dbReference type="SUPFAM" id="SSF141694">
    <property type="entry name" value="AF2212/PG0164-like"/>
    <property type="match status" value="1"/>
</dbReference>
<accession>A0A4R1QLW4</accession>
<organism evidence="1 2">
    <name type="scientific">Kineothrix alysoides</name>
    <dbReference type="NCBI Taxonomy" id="1469948"/>
    <lineage>
        <taxon>Bacteria</taxon>
        <taxon>Bacillati</taxon>
        <taxon>Bacillota</taxon>
        <taxon>Clostridia</taxon>
        <taxon>Lachnospirales</taxon>
        <taxon>Lachnospiraceae</taxon>
        <taxon>Kineothrix</taxon>
    </lineage>
</organism>
<dbReference type="RefSeq" id="WP_031391966.1">
    <property type="nucleotide sequence ID" value="NZ_JPNB01000002.1"/>
</dbReference>
<sequence>MRYFFNGKIEKLEDIYCIRIPFNVWEVCQQRGFIHADITLNNKVIECELLPEEKGSYKIYLNEEDVSHVDIAKVHKILLHISNSLIEIGKESPYTLEHPIRTIDSMNILIQPDDGLCGQTCVAMLAGVTIPEVISNIGFREWQATIGRVIPALNYYGLGHTGTLIYPGGGEEVIFPKCCIIIERMGRFGHYLVHYDGKFYDPSLGIMEYYDTSKLLGYLEVNCA</sequence>
<evidence type="ECO:0000313" key="2">
    <source>
        <dbReference type="Proteomes" id="UP000295718"/>
    </source>
</evidence>
<keyword evidence="2" id="KW-1185">Reference proteome</keyword>
<dbReference type="AlphaFoldDB" id="A0A4R1QLW4"/>
<gene>
    <name evidence="1" type="ORF">EDD76_11959</name>
</gene>
<dbReference type="EMBL" id="SLUO01000019">
    <property type="protein sequence ID" value="TCL54636.1"/>
    <property type="molecule type" value="Genomic_DNA"/>
</dbReference>